<gene>
    <name evidence="1" type="ORF">HYN69_01080</name>
</gene>
<keyword evidence="2" id="KW-1185">Reference proteome</keyword>
<organism evidence="1 2">
    <name type="scientific">Paragemmobacter aquarius</name>
    <dbReference type="NCBI Taxonomy" id="2169400"/>
    <lineage>
        <taxon>Bacteria</taxon>
        <taxon>Pseudomonadati</taxon>
        <taxon>Pseudomonadota</taxon>
        <taxon>Alphaproteobacteria</taxon>
        <taxon>Rhodobacterales</taxon>
        <taxon>Paracoccaceae</taxon>
        <taxon>Paragemmobacter</taxon>
    </lineage>
</organism>
<dbReference type="KEGG" id="geh:HYN69_01080"/>
<proteinExistence type="predicted"/>
<evidence type="ECO:0000313" key="1">
    <source>
        <dbReference type="EMBL" id="AWB47284.1"/>
    </source>
</evidence>
<dbReference type="AlphaFoldDB" id="A0A2S0UHJ6"/>
<dbReference type="Gene3D" id="3.30.10.10">
    <property type="entry name" value="Trypsin Inhibitor V, subunit A"/>
    <property type="match status" value="1"/>
</dbReference>
<evidence type="ECO:0008006" key="3">
    <source>
        <dbReference type="Google" id="ProtNLM"/>
    </source>
</evidence>
<dbReference type="PROSITE" id="PS51257">
    <property type="entry name" value="PROKAR_LIPOPROTEIN"/>
    <property type="match status" value="1"/>
</dbReference>
<name>A0A2S0UHJ6_9RHOB</name>
<protein>
    <recommendedName>
        <fullName evidence="3">Peptidase inhibitor I78 family protein</fullName>
    </recommendedName>
</protein>
<dbReference type="InterPro" id="IPR021719">
    <property type="entry name" value="Prot_inh_I78"/>
</dbReference>
<dbReference type="EMBL" id="CP028918">
    <property type="protein sequence ID" value="AWB47284.1"/>
    <property type="molecule type" value="Genomic_DNA"/>
</dbReference>
<dbReference type="Proteomes" id="UP000244496">
    <property type="component" value="Chromosome"/>
</dbReference>
<evidence type="ECO:0000313" key="2">
    <source>
        <dbReference type="Proteomes" id="UP000244496"/>
    </source>
</evidence>
<sequence length="101" mass="10745">MAKTAGDGTMGKMMVAVAVAALLAGCEPMGVPVADAPSPNTCGAYDLQYLVGSPDTVLETIRFNKPLRVIQAGSAVTMDYNADRINIELDRYRMISRVFCG</sequence>
<accession>A0A2S0UHJ6</accession>
<dbReference type="Pfam" id="PF11720">
    <property type="entry name" value="Inhibitor_I78"/>
    <property type="match status" value="1"/>
</dbReference>
<reference evidence="1 2" key="1">
    <citation type="submission" date="2018-04" db="EMBL/GenBank/DDBJ databases">
        <title>Genome sequencing of Gemmobacter.</title>
        <authorList>
            <person name="Yi H."/>
            <person name="Baek M.-G."/>
        </authorList>
    </citation>
    <scope>NUCLEOTIDE SEQUENCE [LARGE SCALE GENOMIC DNA]</scope>
    <source>
        <strain evidence="1 2">HYN0069</strain>
    </source>
</reference>